<keyword evidence="1" id="KW-0175">Coiled coil</keyword>
<dbReference type="EMBL" id="JAJJMA010035335">
    <property type="protein sequence ID" value="MCL7024506.1"/>
    <property type="molecule type" value="Genomic_DNA"/>
</dbReference>
<proteinExistence type="predicted"/>
<organism evidence="3 4">
    <name type="scientific">Papaver nudicaule</name>
    <name type="common">Iceland poppy</name>
    <dbReference type="NCBI Taxonomy" id="74823"/>
    <lineage>
        <taxon>Eukaryota</taxon>
        <taxon>Viridiplantae</taxon>
        <taxon>Streptophyta</taxon>
        <taxon>Embryophyta</taxon>
        <taxon>Tracheophyta</taxon>
        <taxon>Spermatophyta</taxon>
        <taxon>Magnoliopsida</taxon>
        <taxon>Ranunculales</taxon>
        <taxon>Papaveraceae</taxon>
        <taxon>Papaveroideae</taxon>
        <taxon>Papaver</taxon>
    </lineage>
</organism>
<feature type="region of interest" description="Disordered" evidence="2">
    <location>
        <begin position="200"/>
        <end position="219"/>
    </location>
</feature>
<dbReference type="AlphaFoldDB" id="A0AA41RVT0"/>
<evidence type="ECO:0000313" key="4">
    <source>
        <dbReference type="Proteomes" id="UP001177140"/>
    </source>
</evidence>
<gene>
    <name evidence="3" type="ORF">MKW94_007771</name>
</gene>
<dbReference type="Proteomes" id="UP001177140">
    <property type="component" value="Unassembled WGS sequence"/>
</dbReference>
<sequence length="435" mass="49002">MFALLTGTKSSSSNTMVDPELFRRFTPGGTLPRIPNADFLSIKEVREMFNIPKSVKISKMEKLTDPVGEDEVVVNLYQLACGFPMPIDSFTCALLTAWGITIPQVHPSLCLALRRIEHQDSIPTIPADNIIERGPIDEHDEHESDKRIQHFFNLPRSLFDVSLHEIYVECSYDRDLNAKVSLPVHASPLARRPGITIIDSDSESDECNPPKAKNLSASQCSEESSPIRFPRRPLASSRHCAKRSLVNGVFNSKNVPDAMSGKVCTPLRRSNRANNKVRYTYSDPTFDDSASDFVVPLRKKTVRVAFSNHVDSSVIQSRLPPSLLKSGPKCGFPDVLRIRQKIVELRTKVDELTNINKNQKKQIASCRQDLDASSLERTESRKRISELELLLHIRTDELSQTREELQLCKSRALNLYQIKNAFNAAFNDNGFDPTQ</sequence>
<feature type="coiled-coil region" evidence="1">
    <location>
        <begin position="335"/>
        <end position="369"/>
    </location>
</feature>
<protein>
    <submittedName>
        <fullName evidence="3">Uncharacterized protein</fullName>
    </submittedName>
</protein>
<evidence type="ECO:0000256" key="2">
    <source>
        <dbReference type="SAM" id="MobiDB-lite"/>
    </source>
</evidence>
<name>A0AA41RVT0_PAPNU</name>
<accession>A0AA41RVT0</accession>
<keyword evidence="4" id="KW-1185">Reference proteome</keyword>
<evidence type="ECO:0000313" key="3">
    <source>
        <dbReference type="EMBL" id="MCL7024506.1"/>
    </source>
</evidence>
<reference evidence="3" key="1">
    <citation type="submission" date="2022-03" db="EMBL/GenBank/DDBJ databases">
        <title>A functionally conserved STORR gene fusion in Papaver species that diverged 16.8 million years ago.</title>
        <authorList>
            <person name="Catania T."/>
        </authorList>
    </citation>
    <scope>NUCLEOTIDE SEQUENCE</scope>
    <source>
        <strain evidence="3">S-191538</strain>
    </source>
</reference>
<comment type="caution">
    <text evidence="3">The sequence shown here is derived from an EMBL/GenBank/DDBJ whole genome shotgun (WGS) entry which is preliminary data.</text>
</comment>
<evidence type="ECO:0000256" key="1">
    <source>
        <dbReference type="SAM" id="Coils"/>
    </source>
</evidence>